<feature type="compositionally biased region" description="Acidic residues" evidence="2">
    <location>
        <begin position="62"/>
        <end position="75"/>
    </location>
</feature>
<feature type="transmembrane region" description="Helical" evidence="3">
    <location>
        <begin position="217"/>
        <end position="236"/>
    </location>
</feature>
<feature type="compositionally biased region" description="Basic and acidic residues" evidence="2">
    <location>
        <begin position="27"/>
        <end position="38"/>
    </location>
</feature>
<dbReference type="InterPro" id="IPR019734">
    <property type="entry name" value="TPR_rpt"/>
</dbReference>
<feature type="compositionally biased region" description="Basic and acidic residues" evidence="2">
    <location>
        <begin position="7"/>
        <end position="18"/>
    </location>
</feature>
<gene>
    <name evidence="4" type="ORF">DIZ80_10180</name>
</gene>
<keyword evidence="3" id="KW-0812">Transmembrane</keyword>
<evidence type="ECO:0000256" key="1">
    <source>
        <dbReference type="PROSITE-ProRule" id="PRU00339"/>
    </source>
</evidence>
<comment type="caution">
    <text evidence="4">The sequence shown here is derived from an EMBL/GenBank/DDBJ whole genome shotgun (WGS) entry which is preliminary data.</text>
</comment>
<protein>
    <submittedName>
        <fullName evidence="4">Uncharacterized protein</fullName>
    </submittedName>
</protein>
<feature type="region of interest" description="Disordered" evidence="2">
    <location>
        <begin position="128"/>
        <end position="170"/>
    </location>
</feature>
<dbReference type="EMBL" id="QFXC01000011">
    <property type="protein sequence ID" value="RDH82639.1"/>
    <property type="molecule type" value="Genomic_DNA"/>
</dbReference>
<accession>A0A370DCK8</accession>
<organism evidence="4 5">
    <name type="scientific">endosymbiont of Galathealinum brachiosum</name>
    <dbReference type="NCBI Taxonomy" id="2200906"/>
    <lineage>
        <taxon>Bacteria</taxon>
        <taxon>Pseudomonadati</taxon>
        <taxon>Pseudomonadota</taxon>
        <taxon>Gammaproteobacteria</taxon>
        <taxon>sulfur-oxidizing symbionts</taxon>
    </lineage>
</organism>
<evidence type="ECO:0000313" key="5">
    <source>
        <dbReference type="Proteomes" id="UP000254266"/>
    </source>
</evidence>
<keyword evidence="3" id="KW-0472">Membrane</keyword>
<dbReference type="Proteomes" id="UP000254266">
    <property type="component" value="Unassembled WGS sequence"/>
</dbReference>
<evidence type="ECO:0000313" key="4">
    <source>
        <dbReference type="EMBL" id="RDH82639.1"/>
    </source>
</evidence>
<dbReference type="Pfam" id="PF13432">
    <property type="entry name" value="TPR_16"/>
    <property type="match status" value="2"/>
</dbReference>
<keyword evidence="5" id="KW-1185">Reference proteome</keyword>
<sequence>MSLLLDALKKAADDKNKNSDTSTNDASENKHESIKDNSNDSLIIDEQAPVIDETIDDVVDDSLELELEFEPDAETTENNSEKNEAFPEVDDSINISTSGISTDEELTDQLLNNNELDDLEDSPLELSETVENRSNEDKKEETNSTEVTSDSEDILSEKTEEIEQGTVDTAPELDLIKNVAETKQQSASVKVENEQALSALINKSNQYSRSEKLKKNITIGILILLIMIGSGLYFYIEIQTSSQDLYITQNSNAAINRNLNTPTPVTAQKAAPLTAPKQQEAKPAQSTVQIKPQARTPVALKSQVTKPATNKTISIVRTKRSDPIHVLLRDAYDAFHNQDYRQSEKLYKKVLKQESKNRDAYLGLAAIGTKEQRYEYARQKYQYLLKLNPRDSLATAGLSSLENQVSPQLSESQIKFMLKQQPDSAHLYFALGTLYSKQGRWPEAQSSYFSAWSAENKTADYAYNLAVSLDHLDKKKQALDFYQLSIKLKKASSGNFSQVDTENRIRSLRETLK</sequence>
<feature type="region of interest" description="Disordered" evidence="2">
    <location>
        <begin position="62"/>
        <end position="103"/>
    </location>
</feature>
<dbReference type="SUPFAM" id="SSF48452">
    <property type="entry name" value="TPR-like"/>
    <property type="match status" value="1"/>
</dbReference>
<name>A0A370DCK8_9GAMM</name>
<dbReference type="PROSITE" id="PS50005">
    <property type="entry name" value="TPR"/>
    <property type="match status" value="1"/>
</dbReference>
<feature type="compositionally biased region" description="Basic and acidic residues" evidence="2">
    <location>
        <begin position="130"/>
        <end position="142"/>
    </location>
</feature>
<dbReference type="InterPro" id="IPR011990">
    <property type="entry name" value="TPR-like_helical_dom_sf"/>
</dbReference>
<keyword evidence="1" id="KW-0802">TPR repeat</keyword>
<feature type="region of interest" description="Disordered" evidence="2">
    <location>
        <begin position="1"/>
        <end position="49"/>
    </location>
</feature>
<evidence type="ECO:0000256" key="3">
    <source>
        <dbReference type="SAM" id="Phobius"/>
    </source>
</evidence>
<dbReference type="Gene3D" id="1.25.40.10">
    <property type="entry name" value="Tetratricopeptide repeat domain"/>
    <property type="match status" value="2"/>
</dbReference>
<reference evidence="4 5" key="1">
    <citation type="journal article" date="2018" name="ISME J.">
        <title>Endosymbiont genomes yield clues of tubeworm success.</title>
        <authorList>
            <person name="Li Y."/>
            <person name="Liles M.R."/>
            <person name="Halanych K.M."/>
        </authorList>
    </citation>
    <scope>NUCLEOTIDE SEQUENCE [LARGE SCALE GENOMIC DNA]</scope>
    <source>
        <strain evidence="4">A1464</strain>
    </source>
</reference>
<dbReference type="AlphaFoldDB" id="A0A370DCK8"/>
<dbReference type="SMART" id="SM00028">
    <property type="entry name" value="TPR"/>
    <property type="match status" value="4"/>
</dbReference>
<proteinExistence type="predicted"/>
<feature type="repeat" description="TPR" evidence="1">
    <location>
        <begin position="358"/>
        <end position="391"/>
    </location>
</feature>
<keyword evidence="3" id="KW-1133">Transmembrane helix</keyword>
<evidence type="ECO:0000256" key="2">
    <source>
        <dbReference type="SAM" id="MobiDB-lite"/>
    </source>
</evidence>